<feature type="coiled-coil region" evidence="1">
    <location>
        <begin position="229"/>
        <end position="267"/>
    </location>
</feature>
<keyword evidence="3" id="KW-1185">Reference proteome</keyword>
<dbReference type="Proteomes" id="UP001225134">
    <property type="component" value="Unassembled WGS sequence"/>
</dbReference>
<evidence type="ECO:0000256" key="1">
    <source>
        <dbReference type="SAM" id="Coils"/>
    </source>
</evidence>
<organism evidence="2 3">
    <name type="scientific">Sneathia sanguinegens</name>
    <dbReference type="NCBI Taxonomy" id="40543"/>
    <lineage>
        <taxon>Bacteria</taxon>
        <taxon>Fusobacteriati</taxon>
        <taxon>Fusobacteriota</taxon>
        <taxon>Fusobacteriia</taxon>
        <taxon>Fusobacteriales</taxon>
        <taxon>Leptotrichiaceae</taxon>
        <taxon>Sneathia</taxon>
    </lineage>
</organism>
<proteinExistence type="predicted"/>
<gene>
    <name evidence="2" type="ORF">QQA45_03275</name>
</gene>
<dbReference type="EMBL" id="JASSPP010000004">
    <property type="protein sequence ID" value="MDK9580537.1"/>
    <property type="molecule type" value="Genomic_DNA"/>
</dbReference>
<accession>A0ABT7HJ41</accession>
<evidence type="ECO:0000313" key="2">
    <source>
        <dbReference type="EMBL" id="MDK9580537.1"/>
    </source>
</evidence>
<sequence>MKEKFFQKEQIPEEIQRFYDDLAMKYLKSDYEVGRETKGEITSEKIGRYLMSQTEIYLIEPNIDLNFLLHCEEGYKKQDELVIFFDKFIRIKDLKEILLEYSGEILDISGIPFIQDNKQIELKDKKLSVELSPAGIYIACHVFGISKLKKLLNKVEIHCRDNIPITEYLDNKSEYDISYITGVLKEKKVIPKVNEKDKSEIDIGEEFIGQNSKGLKEQIKEILPILEKLKNLTQSKKEELIENKNSNEELIEKIKEIIKDNNRTKGRLVEDSDSVREKLKEKFEKEYGDKKYTNYFEDVTNSKVDSKERKSFNEILKAVDKKNKDIINQENFDKYRDILKKQVSVIDFLYDICSSSMDPLQTLEDSLCFLSCKYENESRIQQIGNIIKNIFKSKVKEYIINKIEDFTKIKLENSNTNYLTSLGLADVDDIKVDCPTLPLREYPKTKHYKFLKLFKDECLVKKSYSLDKQSKRNFKRARRFLDNLLISLIKSITRVKTKYFDNFPNDKQNILRNYLIYLDEYRQGLDFSDYSFLASIKDFNITNVIISLLKSDKEYKDKSLQKISNLMENKDCKTYLKDGSASKIKKSFKTKQALAYNMKIRSSYNIYNFYEKIYFEVENNEKNKIVCSGAKVSCTMSTDISTLNVLSAKKIYRWKSMCNYI</sequence>
<name>A0ABT7HJ41_9FUSO</name>
<reference evidence="2 3" key="1">
    <citation type="submission" date="2023-06" db="EMBL/GenBank/DDBJ databases">
        <title>Antibody response to the Sneathia vaginalis cytopathogenic toxin A during pregnancy.</title>
        <authorList>
            <person name="Mccoy Z.T."/>
            <person name="Serrano M.G."/>
            <person name="Spaine K."/>
            <person name="Edwards D.J."/>
            <person name="Buck G.A."/>
            <person name="Jefferson K."/>
        </authorList>
    </citation>
    <scope>NUCLEOTIDE SEQUENCE [LARGE SCALE GENOMIC DNA]</scope>
    <source>
        <strain evidence="2 3">CCUG 42621</strain>
    </source>
</reference>
<keyword evidence="1" id="KW-0175">Coiled coil</keyword>
<comment type="caution">
    <text evidence="2">The sequence shown here is derived from an EMBL/GenBank/DDBJ whole genome shotgun (WGS) entry which is preliminary data.</text>
</comment>
<dbReference type="RefSeq" id="WP_285152849.1">
    <property type="nucleotide sequence ID" value="NZ_JASSPP010000004.1"/>
</dbReference>
<evidence type="ECO:0000313" key="3">
    <source>
        <dbReference type="Proteomes" id="UP001225134"/>
    </source>
</evidence>
<protein>
    <submittedName>
        <fullName evidence="2">Uncharacterized protein</fullName>
    </submittedName>
</protein>